<keyword evidence="5 13" id="KW-0812">Transmembrane</keyword>
<evidence type="ECO:0000256" key="7">
    <source>
        <dbReference type="ARBA" id="ARBA00022989"/>
    </source>
</evidence>
<evidence type="ECO:0000256" key="1">
    <source>
        <dbReference type="ARBA" id="ARBA00004651"/>
    </source>
</evidence>
<feature type="transmembrane region" description="Helical" evidence="13">
    <location>
        <begin position="355"/>
        <end position="375"/>
    </location>
</feature>
<dbReference type="RefSeq" id="WP_130509946.1">
    <property type="nucleotide sequence ID" value="NZ_SHKY01000001.1"/>
</dbReference>
<comment type="similarity">
    <text evidence="2">Belongs to the CorA metal ion transporter (MIT) (TC 1.A.35) family.</text>
</comment>
<comment type="catalytic activity">
    <reaction evidence="10">
        <text>Mg(2+)(in) = Mg(2+)(out)</text>
        <dbReference type="Rhea" id="RHEA:29827"/>
        <dbReference type="ChEBI" id="CHEBI:18420"/>
    </reaction>
</comment>
<evidence type="ECO:0000256" key="3">
    <source>
        <dbReference type="ARBA" id="ARBA00022448"/>
    </source>
</evidence>
<dbReference type="CDD" id="cd12830">
    <property type="entry name" value="MtCorA-like"/>
    <property type="match status" value="1"/>
</dbReference>
<dbReference type="GO" id="GO:0000287">
    <property type="term" value="F:magnesium ion binding"/>
    <property type="evidence" value="ECO:0007669"/>
    <property type="project" value="TreeGrafter"/>
</dbReference>
<feature type="transmembrane region" description="Helical" evidence="13">
    <location>
        <begin position="324"/>
        <end position="343"/>
    </location>
</feature>
<comment type="caution">
    <text evidence="14">The sequence shown here is derived from an EMBL/GenBank/DDBJ whole genome shotgun (WGS) entry which is preliminary data.</text>
</comment>
<dbReference type="EMBL" id="SHKY01000001">
    <property type="protein sequence ID" value="RZU51120.1"/>
    <property type="molecule type" value="Genomic_DNA"/>
</dbReference>
<accession>A0A4Q7ZJP5</accession>
<keyword evidence="3" id="KW-0813">Transport</keyword>
<keyword evidence="6" id="KW-0460">Magnesium</keyword>
<dbReference type="Pfam" id="PF01544">
    <property type="entry name" value="CorA"/>
    <property type="match status" value="1"/>
</dbReference>
<evidence type="ECO:0000256" key="6">
    <source>
        <dbReference type="ARBA" id="ARBA00022842"/>
    </source>
</evidence>
<dbReference type="GO" id="GO:0005886">
    <property type="term" value="C:plasma membrane"/>
    <property type="evidence" value="ECO:0007669"/>
    <property type="project" value="UniProtKB-SubCell"/>
</dbReference>
<dbReference type="InterPro" id="IPR045861">
    <property type="entry name" value="CorA_cytoplasmic_dom"/>
</dbReference>
<keyword evidence="8" id="KW-0406">Ion transport</keyword>
<feature type="region of interest" description="Disordered" evidence="12">
    <location>
        <begin position="1"/>
        <end position="20"/>
    </location>
</feature>
<evidence type="ECO:0000256" key="10">
    <source>
        <dbReference type="ARBA" id="ARBA00034269"/>
    </source>
</evidence>
<reference evidence="14 15" key="1">
    <citation type="submission" date="2019-02" db="EMBL/GenBank/DDBJ databases">
        <title>Sequencing the genomes of 1000 actinobacteria strains.</title>
        <authorList>
            <person name="Klenk H.-P."/>
        </authorList>
    </citation>
    <scope>NUCLEOTIDE SEQUENCE [LARGE SCALE GENOMIC DNA]</scope>
    <source>
        <strain evidence="14 15">DSM 45162</strain>
    </source>
</reference>
<evidence type="ECO:0000256" key="2">
    <source>
        <dbReference type="ARBA" id="ARBA00009765"/>
    </source>
</evidence>
<dbReference type="PANTHER" id="PTHR46494">
    <property type="entry name" value="CORA FAMILY METAL ION TRANSPORTER (EUROFUNG)"/>
    <property type="match status" value="1"/>
</dbReference>
<dbReference type="Proteomes" id="UP000292564">
    <property type="component" value="Unassembled WGS sequence"/>
</dbReference>
<evidence type="ECO:0000256" key="13">
    <source>
        <dbReference type="SAM" id="Phobius"/>
    </source>
</evidence>
<keyword evidence="7 13" id="KW-1133">Transmembrane helix</keyword>
<evidence type="ECO:0000256" key="12">
    <source>
        <dbReference type="SAM" id="MobiDB-lite"/>
    </source>
</evidence>
<dbReference type="AlphaFoldDB" id="A0A4Q7ZJP5"/>
<gene>
    <name evidence="14" type="ORF">EV385_2919</name>
</gene>
<dbReference type="FunFam" id="1.20.58.340:FF:000004">
    <property type="entry name" value="Magnesium transport protein CorA"/>
    <property type="match status" value="1"/>
</dbReference>
<dbReference type="OrthoDB" id="9803416at2"/>
<name>A0A4Q7ZJP5_9ACTN</name>
<comment type="function">
    <text evidence="11">Mediates influx of magnesium ions. Alternates between open and closed states. Activated by low cytoplasmic Mg(2+) levels. Inactive when cytoplasmic Mg(2+) levels are high.</text>
</comment>
<keyword evidence="9 13" id="KW-0472">Membrane</keyword>
<evidence type="ECO:0000256" key="9">
    <source>
        <dbReference type="ARBA" id="ARBA00023136"/>
    </source>
</evidence>
<proteinExistence type="inferred from homology"/>
<evidence type="ECO:0000256" key="11">
    <source>
        <dbReference type="ARBA" id="ARBA00045497"/>
    </source>
</evidence>
<dbReference type="InterPro" id="IPR002523">
    <property type="entry name" value="MgTranspt_CorA/ZnTranspt_ZntB"/>
</dbReference>
<keyword evidence="4" id="KW-1003">Cell membrane</keyword>
<evidence type="ECO:0000256" key="5">
    <source>
        <dbReference type="ARBA" id="ARBA00022692"/>
    </source>
</evidence>
<dbReference type="InterPro" id="IPR045863">
    <property type="entry name" value="CorA_TM1_TM2"/>
</dbReference>
<evidence type="ECO:0000256" key="8">
    <source>
        <dbReference type="ARBA" id="ARBA00023065"/>
    </source>
</evidence>
<evidence type="ECO:0000313" key="15">
    <source>
        <dbReference type="Proteomes" id="UP000292564"/>
    </source>
</evidence>
<dbReference type="PANTHER" id="PTHR46494:SF1">
    <property type="entry name" value="CORA FAMILY METAL ION TRANSPORTER (EUROFUNG)"/>
    <property type="match status" value="1"/>
</dbReference>
<dbReference type="GO" id="GO:0050897">
    <property type="term" value="F:cobalt ion binding"/>
    <property type="evidence" value="ECO:0007669"/>
    <property type="project" value="TreeGrafter"/>
</dbReference>
<sequence>MSEGSVRRVRQTGNNRSLSRAWAAPVRAMNRFLGSTDSPDRGAEQCPDDSAVVDCGVYVDGKREPGEFTPSAALRLARARDDAFVWLGLHQPSDSEMSAIARTYGLHELAVEDAVQAEQRPKLEQFGDVHVLVLRTARYVPHSELTENSQIVETGQMMVFVGAQFVITVRHGDASELVSVRAGLETERAGLMQHGPWAVAYAVTDRVVDLYLEVADQVEADLDILEERVFARGSGSPIQQIYQMKRELVEFRRAVVPLQRPLATITAPQSRVVPKEIRRYFRDVHDHLTRTVEQVTSYDDLLNSILQARLAQVTVDQNNDMRKIAAWAGIATVWTAVAGVYGMNFEHMPETQWLYGYPVVVSIMLLISVLLYRAFRRNGWL</sequence>
<dbReference type="SUPFAM" id="SSF143865">
    <property type="entry name" value="CorA soluble domain-like"/>
    <property type="match status" value="1"/>
</dbReference>
<evidence type="ECO:0000256" key="4">
    <source>
        <dbReference type="ARBA" id="ARBA00022475"/>
    </source>
</evidence>
<dbReference type="SUPFAM" id="SSF144083">
    <property type="entry name" value="Magnesium transport protein CorA, transmembrane region"/>
    <property type="match status" value="1"/>
</dbReference>
<protein>
    <submittedName>
        <fullName evidence="14">Magnesium transporter</fullName>
    </submittedName>
</protein>
<dbReference type="Gene3D" id="1.20.58.340">
    <property type="entry name" value="Magnesium transport protein CorA, transmembrane region"/>
    <property type="match status" value="2"/>
</dbReference>
<dbReference type="GO" id="GO:0015095">
    <property type="term" value="F:magnesium ion transmembrane transporter activity"/>
    <property type="evidence" value="ECO:0007669"/>
    <property type="project" value="TreeGrafter"/>
</dbReference>
<organism evidence="14 15">
    <name type="scientific">Krasilnikovia cinnamomea</name>
    <dbReference type="NCBI Taxonomy" id="349313"/>
    <lineage>
        <taxon>Bacteria</taxon>
        <taxon>Bacillati</taxon>
        <taxon>Actinomycetota</taxon>
        <taxon>Actinomycetes</taxon>
        <taxon>Micromonosporales</taxon>
        <taxon>Micromonosporaceae</taxon>
        <taxon>Krasilnikovia</taxon>
    </lineage>
</organism>
<evidence type="ECO:0000313" key="14">
    <source>
        <dbReference type="EMBL" id="RZU51120.1"/>
    </source>
</evidence>
<dbReference type="Gene3D" id="3.30.460.20">
    <property type="entry name" value="CorA soluble domain-like"/>
    <property type="match status" value="1"/>
</dbReference>
<comment type="subcellular location">
    <subcellularLocation>
        <location evidence="1">Cell membrane</location>
        <topology evidence="1">Multi-pass membrane protein</topology>
    </subcellularLocation>
</comment>
<keyword evidence="15" id="KW-1185">Reference proteome</keyword>
<dbReference type="GO" id="GO:0015087">
    <property type="term" value="F:cobalt ion transmembrane transporter activity"/>
    <property type="evidence" value="ECO:0007669"/>
    <property type="project" value="TreeGrafter"/>
</dbReference>